<proteinExistence type="predicted"/>
<organism evidence="2 3">
    <name type="scientific">Lucilia cuprina</name>
    <name type="common">Green bottle fly</name>
    <name type="synonym">Australian sheep blowfly</name>
    <dbReference type="NCBI Taxonomy" id="7375"/>
    <lineage>
        <taxon>Eukaryota</taxon>
        <taxon>Metazoa</taxon>
        <taxon>Ecdysozoa</taxon>
        <taxon>Arthropoda</taxon>
        <taxon>Hexapoda</taxon>
        <taxon>Insecta</taxon>
        <taxon>Pterygota</taxon>
        <taxon>Neoptera</taxon>
        <taxon>Endopterygota</taxon>
        <taxon>Diptera</taxon>
        <taxon>Brachycera</taxon>
        <taxon>Muscomorpha</taxon>
        <taxon>Oestroidea</taxon>
        <taxon>Calliphoridae</taxon>
        <taxon>Luciliinae</taxon>
        <taxon>Lucilia</taxon>
    </lineage>
</organism>
<protein>
    <submittedName>
        <fullName evidence="2">Uncharacterized protein</fullName>
    </submittedName>
</protein>
<feature type="region of interest" description="Disordered" evidence="1">
    <location>
        <begin position="15"/>
        <end position="61"/>
    </location>
</feature>
<accession>A0A0L0CJT5</accession>
<evidence type="ECO:0000256" key="1">
    <source>
        <dbReference type="SAM" id="MobiDB-lite"/>
    </source>
</evidence>
<feature type="region of interest" description="Disordered" evidence="1">
    <location>
        <begin position="150"/>
        <end position="169"/>
    </location>
</feature>
<keyword evidence="3" id="KW-1185">Reference proteome</keyword>
<evidence type="ECO:0000313" key="2">
    <source>
        <dbReference type="EMBL" id="KNC32668.1"/>
    </source>
</evidence>
<evidence type="ECO:0000313" key="3">
    <source>
        <dbReference type="Proteomes" id="UP000037069"/>
    </source>
</evidence>
<dbReference type="EMBL" id="JRES01000296">
    <property type="protein sequence ID" value="KNC32668.1"/>
    <property type="molecule type" value="Genomic_DNA"/>
</dbReference>
<gene>
    <name evidence="2" type="ORF">FF38_13214</name>
</gene>
<dbReference type="AlphaFoldDB" id="A0A0L0CJT5"/>
<feature type="compositionally biased region" description="Pro residues" evidence="1">
    <location>
        <begin position="38"/>
        <end position="61"/>
    </location>
</feature>
<sequence length="169" mass="17031">MSKACCGIIMPPGPDIVVTPGPDPSGLLAPPTDRPCKLPEPPPTLPPIIPPGPAPPPPPPATPPTIPCCIGIPLGPNIVLVPVGPNMGETPPDEGGSGLYKNKLTGPGCNLKPANCTADKGNNSLPTMGGLSITLLGVLPSDIVAFSVPDESCRETTGERPPCGEDFGE</sequence>
<name>A0A0L0CJT5_LUCCU</name>
<reference evidence="2 3" key="1">
    <citation type="journal article" date="2015" name="Nat. Commun.">
        <title>Lucilia cuprina genome unlocks parasitic fly biology to underpin future interventions.</title>
        <authorList>
            <person name="Anstead C.A."/>
            <person name="Korhonen P.K."/>
            <person name="Young N.D."/>
            <person name="Hall R.S."/>
            <person name="Jex A.R."/>
            <person name="Murali S.C."/>
            <person name="Hughes D.S."/>
            <person name="Lee S.F."/>
            <person name="Perry T."/>
            <person name="Stroehlein A.J."/>
            <person name="Ansell B.R."/>
            <person name="Breugelmans B."/>
            <person name="Hofmann A."/>
            <person name="Qu J."/>
            <person name="Dugan S."/>
            <person name="Lee S.L."/>
            <person name="Chao H."/>
            <person name="Dinh H."/>
            <person name="Han Y."/>
            <person name="Doddapaneni H.V."/>
            <person name="Worley K.C."/>
            <person name="Muzny D.M."/>
            <person name="Ioannidis P."/>
            <person name="Waterhouse R.M."/>
            <person name="Zdobnov E.M."/>
            <person name="James P.J."/>
            <person name="Bagnall N.H."/>
            <person name="Kotze A.C."/>
            <person name="Gibbs R.A."/>
            <person name="Richards S."/>
            <person name="Batterham P."/>
            <person name="Gasser R.B."/>
        </authorList>
    </citation>
    <scope>NUCLEOTIDE SEQUENCE [LARGE SCALE GENOMIC DNA]</scope>
    <source>
        <strain evidence="2 3">LS</strain>
        <tissue evidence="2">Full body</tissue>
    </source>
</reference>
<comment type="caution">
    <text evidence="2">The sequence shown here is derived from an EMBL/GenBank/DDBJ whole genome shotgun (WGS) entry which is preliminary data.</text>
</comment>
<dbReference type="Proteomes" id="UP000037069">
    <property type="component" value="Unassembled WGS sequence"/>
</dbReference>